<name>A0A8H4J1K5_9PEZI</name>
<sequence>MALSMLDSLEDINSSVSLSDQDKSRYCTGGILSQYDDNGVLRPVAYFSKKNSPAECNYEIYDKELLAIIKCLQQ</sequence>
<dbReference type="Proteomes" id="UP000572817">
    <property type="component" value="Unassembled WGS sequence"/>
</dbReference>
<reference evidence="2" key="1">
    <citation type="submission" date="2020-04" db="EMBL/GenBank/DDBJ databases">
        <title>Genome Assembly and Annotation of Botryosphaeria dothidea sdau 11-99, a Latent Pathogen of Apple Fruit Ring Rot in China.</title>
        <authorList>
            <person name="Yu C."/>
            <person name="Diao Y."/>
            <person name="Lu Q."/>
            <person name="Zhao J."/>
            <person name="Cui S."/>
            <person name="Peng C."/>
            <person name="He B."/>
            <person name="Liu H."/>
        </authorList>
    </citation>
    <scope>NUCLEOTIDE SEQUENCE [LARGE SCALE GENOMIC DNA]</scope>
    <source>
        <strain evidence="2">Sdau11-99</strain>
    </source>
</reference>
<dbReference type="InterPro" id="IPR041577">
    <property type="entry name" value="RT_RNaseH_2"/>
</dbReference>
<evidence type="ECO:0000313" key="2">
    <source>
        <dbReference type="EMBL" id="KAF4311370.1"/>
    </source>
</evidence>
<evidence type="ECO:0000259" key="1">
    <source>
        <dbReference type="Pfam" id="PF17919"/>
    </source>
</evidence>
<dbReference type="InterPro" id="IPR043502">
    <property type="entry name" value="DNA/RNA_pol_sf"/>
</dbReference>
<comment type="caution">
    <text evidence="2">The sequence shown here is derived from an EMBL/GenBank/DDBJ whole genome shotgun (WGS) entry which is preliminary data.</text>
</comment>
<dbReference type="AlphaFoldDB" id="A0A8H4J1K5"/>
<dbReference type="SUPFAM" id="SSF56672">
    <property type="entry name" value="DNA/RNA polymerases"/>
    <property type="match status" value="1"/>
</dbReference>
<gene>
    <name evidence="2" type="ORF">GTA08_BOTSDO13164</name>
</gene>
<organism evidence="2 3">
    <name type="scientific">Botryosphaeria dothidea</name>
    <dbReference type="NCBI Taxonomy" id="55169"/>
    <lineage>
        <taxon>Eukaryota</taxon>
        <taxon>Fungi</taxon>
        <taxon>Dikarya</taxon>
        <taxon>Ascomycota</taxon>
        <taxon>Pezizomycotina</taxon>
        <taxon>Dothideomycetes</taxon>
        <taxon>Dothideomycetes incertae sedis</taxon>
        <taxon>Botryosphaeriales</taxon>
        <taxon>Botryosphaeriaceae</taxon>
        <taxon>Botryosphaeria</taxon>
    </lineage>
</organism>
<evidence type="ECO:0000313" key="3">
    <source>
        <dbReference type="Proteomes" id="UP000572817"/>
    </source>
</evidence>
<feature type="domain" description="Reverse transcriptase/retrotransposon-derived protein RNase H-like" evidence="1">
    <location>
        <begin position="22"/>
        <end position="74"/>
    </location>
</feature>
<dbReference type="OrthoDB" id="5599418at2759"/>
<protein>
    <recommendedName>
        <fullName evidence="1">Reverse transcriptase/retrotransposon-derived protein RNase H-like domain-containing protein</fullName>
    </recommendedName>
</protein>
<accession>A0A8H4J1K5</accession>
<keyword evidence="3" id="KW-1185">Reference proteome</keyword>
<proteinExistence type="predicted"/>
<dbReference type="EMBL" id="WWBZ02000010">
    <property type="protein sequence ID" value="KAF4311370.1"/>
    <property type="molecule type" value="Genomic_DNA"/>
</dbReference>
<dbReference type="Pfam" id="PF17919">
    <property type="entry name" value="RT_RNaseH_2"/>
    <property type="match status" value="1"/>
</dbReference>